<protein>
    <submittedName>
        <fullName evidence="1">Uncharacterized protein</fullName>
    </submittedName>
</protein>
<dbReference type="Proteomes" id="UP000830768">
    <property type="component" value="Chromosome 1"/>
</dbReference>
<organism evidence="1 2">
    <name type="scientific">Fusarium solani subsp. cucurbitae</name>
    <name type="common">Neocosmosporum cucurbitae</name>
    <dbReference type="NCBI Taxonomy" id="2747967"/>
    <lineage>
        <taxon>Eukaryota</taxon>
        <taxon>Fungi</taxon>
        <taxon>Dikarya</taxon>
        <taxon>Ascomycota</taxon>
        <taxon>Pezizomycotina</taxon>
        <taxon>Sordariomycetes</taxon>
        <taxon>Hypocreomycetidae</taxon>
        <taxon>Hypocreales</taxon>
        <taxon>Nectriaceae</taxon>
        <taxon>Fusarium</taxon>
        <taxon>Fusarium solani species complex</taxon>
    </lineage>
</organism>
<name>A0ACD3YMV7_FUSSC</name>
<evidence type="ECO:0000313" key="2">
    <source>
        <dbReference type="Proteomes" id="UP000830768"/>
    </source>
</evidence>
<dbReference type="EMBL" id="CP090030">
    <property type="protein sequence ID" value="UPK90248.1"/>
    <property type="molecule type" value="Genomic_DNA"/>
</dbReference>
<sequence>MASNTDTNNDEPLASIVFPGPYAATFYFNNDLAEEPDYLLSSDGGYLTDESDTSEEEEEELPPTSYMSEFPAVEGNPWPALSPASTPSLTSSMQTQISSGEHERSPKEQIDTSEPYFTHVGSASPEIIEVTTDGYVPLVELSEVVVDDGTNQTFGASEARSATEKRSPAHFINFVDWKTPVTFEDFVKLSPQHRSEIRAIQWDSQLWFNTIFERGTPKYNQELAKWRASRLRHIAGVPMDQDQADEVSYVMFRVSEIAAARERERRRRERQTVEPKEESASIEF</sequence>
<proteinExistence type="predicted"/>
<accession>A0ACD3YMV7</accession>
<reference evidence="1" key="1">
    <citation type="submission" date="2021-11" db="EMBL/GenBank/DDBJ databases">
        <title>Fusarium solani-melongenae Genome sequencing and assembly.</title>
        <authorList>
            <person name="Xie S."/>
            <person name="Huang L."/>
            <person name="Zhang X."/>
        </authorList>
    </citation>
    <scope>NUCLEOTIDE SEQUENCE</scope>
    <source>
        <strain evidence="1">CRI 24-3</strain>
    </source>
</reference>
<gene>
    <name evidence="1" type="ORF">LCI18_001183</name>
</gene>
<keyword evidence="2" id="KW-1185">Reference proteome</keyword>
<evidence type="ECO:0000313" key="1">
    <source>
        <dbReference type="EMBL" id="UPK90248.1"/>
    </source>
</evidence>